<dbReference type="Pfam" id="PF04023">
    <property type="entry name" value="FeoA"/>
    <property type="match status" value="1"/>
</dbReference>
<proteinExistence type="predicted"/>
<name>F5RAU4_METUF</name>
<protein>
    <submittedName>
        <fullName evidence="3">Fe2+ transport system protein A, FeoA</fullName>
    </submittedName>
</protein>
<organism evidence="3 4">
    <name type="scientific">Methyloversatilis universalis (strain ATCC BAA-1314 / DSM 25237 / JCM 13912 / CCUG 52030 / FAM5)</name>
    <dbReference type="NCBI Taxonomy" id="1000565"/>
    <lineage>
        <taxon>Bacteria</taxon>
        <taxon>Pseudomonadati</taxon>
        <taxon>Pseudomonadota</taxon>
        <taxon>Betaproteobacteria</taxon>
        <taxon>Nitrosomonadales</taxon>
        <taxon>Sterolibacteriaceae</taxon>
        <taxon>Methyloversatilis</taxon>
    </lineage>
</organism>
<reference evidence="3 4" key="1">
    <citation type="journal article" date="2011" name="J. Bacteriol.">
        <title>Genome sequence of Methyloversatilis universalis FAM5T, a methylotrophic representative of the order Rhodocyclales.</title>
        <authorList>
            <person name="Kittichotirat W."/>
            <person name="Good N.M."/>
            <person name="Hall R."/>
            <person name="Bringel F."/>
            <person name="Lajus A."/>
            <person name="Medigue C."/>
            <person name="Smalley N.E."/>
            <person name="Beck D."/>
            <person name="Bumgarner R."/>
            <person name="Vuilleumier S."/>
            <person name="Kalyuzhnaya M.G."/>
        </authorList>
    </citation>
    <scope>NUCLEOTIDE SEQUENCE [LARGE SCALE GENOMIC DNA]</scope>
    <source>
        <strain evidence="4">ATCC BAA-1314 / JCM 13912 / FAM5</strain>
    </source>
</reference>
<dbReference type="InterPro" id="IPR038157">
    <property type="entry name" value="FeoA_core_dom"/>
</dbReference>
<sequence>MRELGFIEGEPVQVLRRGQPGGEPLAVRVGVSTFALRRAEAACIQVVPADAS</sequence>
<dbReference type="STRING" id="1000565.METUNv1_01431"/>
<evidence type="ECO:0000256" key="1">
    <source>
        <dbReference type="ARBA" id="ARBA00023004"/>
    </source>
</evidence>
<evidence type="ECO:0000313" key="4">
    <source>
        <dbReference type="Proteomes" id="UP000005019"/>
    </source>
</evidence>
<dbReference type="AlphaFoldDB" id="F5RAU4"/>
<evidence type="ECO:0000313" key="3">
    <source>
        <dbReference type="EMBL" id="EGK72315.1"/>
    </source>
</evidence>
<dbReference type="EMBL" id="AFHG01000041">
    <property type="protein sequence ID" value="EGK72315.1"/>
    <property type="molecule type" value="Genomic_DNA"/>
</dbReference>
<dbReference type="InterPro" id="IPR008988">
    <property type="entry name" value="Transcriptional_repressor_C"/>
</dbReference>
<dbReference type="SUPFAM" id="SSF50037">
    <property type="entry name" value="C-terminal domain of transcriptional repressors"/>
    <property type="match status" value="1"/>
</dbReference>
<feature type="domain" description="Ferrous iron transporter FeoA-like" evidence="2">
    <location>
        <begin position="2"/>
        <end position="47"/>
    </location>
</feature>
<keyword evidence="4" id="KW-1185">Reference proteome</keyword>
<dbReference type="Gene3D" id="2.30.30.90">
    <property type="match status" value="1"/>
</dbReference>
<keyword evidence="1" id="KW-0408">Iron</keyword>
<evidence type="ECO:0000259" key="2">
    <source>
        <dbReference type="Pfam" id="PF04023"/>
    </source>
</evidence>
<accession>F5RAU4</accession>
<comment type="caution">
    <text evidence="3">The sequence shown here is derived from an EMBL/GenBank/DDBJ whole genome shotgun (WGS) entry which is preliminary data.</text>
</comment>
<dbReference type="InterPro" id="IPR007167">
    <property type="entry name" value="Fe-transptr_FeoA-like"/>
</dbReference>
<dbReference type="GO" id="GO:0046914">
    <property type="term" value="F:transition metal ion binding"/>
    <property type="evidence" value="ECO:0007669"/>
    <property type="project" value="InterPro"/>
</dbReference>
<dbReference type="Proteomes" id="UP000005019">
    <property type="component" value="Unassembled WGS sequence"/>
</dbReference>
<gene>
    <name evidence="3" type="ORF">METUNv1_01431</name>
</gene>
<dbReference type="eggNOG" id="COG1918">
    <property type="taxonomic scope" value="Bacteria"/>
</dbReference>